<keyword evidence="1" id="KW-0285">Flavoprotein</keyword>
<evidence type="ECO:0000256" key="2">
    <source>
        <dbReference type="ARBA" id="ARBA00023002"/>
    </source>
</evidence>
<feature type="domain" description="FAD/NAD(P)-binding" evidence="3">
    <location>
        <begin position="20"/>
        <end position="240"/>
    </location>
</feature>
<dbReference type="Pfam" id="PF07992">
    <property type="entry name" value="Pyr_redox_2"/>
    <property type="match status" value="1"/>
</dbReference>
<dbReference type="PRINTS" id="PR00368">
    <property type="entry name" value="FADPNR"/>
</dbReference>
<evidence type="ECO:0000313" key="4">
    <source>
        <dbReference type="EMBL" id="GAI97896.1"/>
    </source>
</evidence>
<dbReference type="PRINTS" id="PR00469">
    <property type="entry name" value="PNDRDTASEII"/>
</dbReference>
<dbReference type="AlphaFoldDB" id="X1U2P1"/>
<gene>
    <name evidence="4" type="ORF">S12H4_31435</name>
</gene>
<comment type="caution">
    <text evidence="4">The sequence shown here is derived from an EMBL/GenBank/DDBJ whole genome shotgun (WGS) entry which is preliminary data.</text>
</comment>
<evidence type="ECO:0000256" key="1">
    <source>
        <dbReference type="ARBA" id="ARBA00022630"/>
    </source>
</evidence>
<dbReference type="EMBL" id="BARW01018345">
    <property type="protein sequence ID" value="GAI97896.1"/>
    <property type="molecule type" value="Genomic_DNA"/>
</dbReference>
<feature type="non-terminal residue" evidence="4">
    <location>
        <position position="1"/>
    </location>
</feature>
<accession>X1U2P1</accession>
<dbReference type="InterPro" id="IPR050097">
    <property type="entry name" value="Ferredoxin-NADP_redctase_2"/>
</dbReference>
<sequence>GFPDSISGMELTERMKKQAEKFGAKVVISHTKEVNLTSKVKRVKTDNGEFHSKVIIIATGSSPKSLNVSGEKKFKGRGVSYCSTCDAPFFKDKTIAVIGAGSSGIQEGLFLLEYVKSIKFVEFLPQMTAEKILQERIKKRENVEFFLNHRLLSINGEQTVESITVKNRGTGEKKDIPVSGVFIYVGLKPNTELFKDTPKLDKYGFIITDEYLKTSQDGIFAAGDVRKKILRQVATAVGDGASAAFSAQTYIEKLES</sequence>
<dbReference type="SUPFAM" id="SSF51905">
    <property type="entry name" value="FAD/NAD(P)-binding domain"/>
    <property type="match status" value="1"/>
</dbReference>
<name>X1U2P1_9ZZZZ</name>
<dbReference type="InterPro" id="IPR036188">
    <property type="entry name" value="FAD/NAD-bd_sf"/>
</dbReference>
<reference evidence="4" key="1">
    <citation type="journal article" date="2014" name="Front. Microbiol.">
        <title>High frequency of phylogenetically diverse reductive dehalogenase-homologous genes in deep subseafloor sedimentary metagenomes.</title>
        <authorList>
            <person name="Kawai M."/>
            <person name="Futagami T."/>
            <person name="Toyoda A."/>
            <person name="Takaki Y."/>
            <person name="Nishi S."/>
            <person name="Hori S."/>
            <person name="Arai W."/>
            <person name="Tsubouchi T."/>
            <person name="Morono Y."/>
            <person name="Uchiyama I."/>
            <person name="Ito T."/>
            <person name="Fujiyama A."/>
            <person name="Inagaki F."/>
            <person name="Takami H."/>
        </authorList>
    </citation>
    <scope>NUCLEOTIDE SEQUENCE</scope>
    <source>
        <strain evidence="4">Expedition CK06-06</strain>
    </source>
</reference>
<organism evidence="4">
    <name type="scientific">marine sediment metagenome</name>
    <dbReference type="NCBI Taxonomy" id="412755"/>
    <lineage>
        <taxon>unclassified sequences</taxon>
        <taxon>metagenomes</taxon>
        <taxon>ecological metagenomes</taxon>
    </lineage>
</organism>
<evidence type="ECO:0000259" key="3">
    <source>
        <dbReference type="Pfam" id="PF07992"/>
    </source>
</evidence>
<dbReference type="Gene3D" id="3.50.50.60">
    <property type="entry name" value="FAD/NAD(P)-binding domain"/>
    <property type="match status" value="2"/>
</dbReference>
<dbReference type="GO" id="GO:0016491">
    <property type="term" value="F:oxidoreductase activity"/>
    <property type="evidence" value="ECO:0007669"/>
    <property type="project" value="UniProtKB-KW"/>
</dbReference>
<keyword evidence="2" id="KW-0560">Oxidoreductase</keyword>
<dbReference type="PANTHER" id="PTHR48105">
    <property type="entry name" value="THIOREDOXIN REDUCTASE 1-RELATED-RELATED"/>
    <property type="match status" value="1"/>
</dbReference>
<proteinExistence type="predicted"/>
<dbReference type="InterPro" id="IPR023753">
    <property type="entry name" value="FAD/NAD-binding_dom"/>
</dbReference>
<protein>
    <recommendedName>
        <fullName evidence="3">FAD/NAD(P)-binding domain-containing protein</fullName>
    </recommendedName>
</protein>